<organism evidence="6 7">
    <name type="scientific">Natronospirillum operosum</name>
    <dbReference type="NCBI Taxonomy" id="2759953"/>
    <lineage>
        <taxon>Bacteria</taxon>
        <taxon>Pseudomonadati</taxon>
        <taxon>Pseudomonadota</taxon>
        <taxon>Gammaproteobacteria</taxon>
        <taxon>Oceanospirillales</taxon>
        <taxon>Natronospirillaceae</taxon>
        <taxon>Natronospirillum</taxon>
    </lineage>
</organism>
<evidence type="ECO:0000256" key="4">
    <source>
        <dbReference type="SAM" id="MobiDB-lite"/>
    </source>
</evidence>
<evidence type="ECO:0000256" key="1">
    <source>
        <dbReference type="ARBA" id="ARBA00022448"/>
    </source>
</evidence>
<dbReference type="GO" id="GO:0001530">
    <property type="term" value="F:lipopolysaccharide binding"/>
    <property type="evidence" value="ECO:0007669"/>
    <property type="project" value="InterPro"/>
</dbReference>
<proteinExistence type="predicted"/>
<dbReference type="InterPro" id="IPR005653">
    <property type="entry name" value="OstA-like_N"/>
</dbReference>
<evidence type="ECO:0000313" key="6">
    <source>
        <dbReference type="EMBL" id="TGG90759.1"/>
    </source>
</evidence>
<accession>A0A4Z0W266</accession>
<reference evidence="6 7" key="1">
    <citation type="submission" date="2019-04" db="EMBL/GenBank/DDBJ databases">
        <title>Natronospirillum operosus gen. nov., sp. nov., a haloalkaliphilic satellite isolated from decaying biomass of laboratory culture of cyanobacterium Geitlerinema sp. and proposal of Natronospirillaceae fam. nov. and Saccharospirillaceae fam. nov.</title>
        <authorList>
            <person name="Kevbrin V."/>
            <person name="Boltyanskaya Y."/>
            <person name="Koziaeva V."/>
            <person name="Grouzdev D.S."/>
            <person name="Park M."/>
            <person name="Cho J."/>
        </authorList>
    </citation>
    <scope>NUCLEOTIDE SEQUENCE [LARGE SCALE GENOMIC DNA]</scope>
    <source>
        <strain evidence="6 7">G-116</strain>
    </source>
</reference>
<dbReference type="InterPro" id="IPR014340">
    <property type="entry name" value="LptA"/>
</dbReference>
<dbReference type="GO" id="GO:0015920">
    <property type="term" value="P:lipopolysaccharide transport"/>
    <property type="evidence" value="ECO:0007669"/>
    <property type="project" value="InterPro"/>
</dbReference>
<sequence>MRTCVPASFRSRRKMTAERSRHWLARPLAAALVLGGLAAGVSALPGDRELPIDIEADRNRGNLAANEIVYLGDVRITQGAMIIVGDEVRIYRTDTNEVRRMEAFGAEPARVSDRLQEDQPYTHLFGHEVIYDAEAGYITATGEARLQQGRNLVTAHYIRYDLETEEFESDRQAPDGSTGARVSMCLIPDSEDTEEELSPDAEAAQRPSSCEAIR</sequence>
<dbReference type="EMBL" id="SRMF01000011">
    <property type="protein sequence ID" value="TGG90759.1"/>
    <property type="molecule type" value="Genomic_DNA"/>
</dbReference>
<feature type="region of interest" description="Disordered" evidence="4">
    <location>
        <begin position="166"/>
        <end position="214"/>
    </location>
</feature>
<dbReference type="GO" id="GO:0030288">
    <property type="term" value="C:outer membrane-bounded periplasmic space"/>
    <property type="evidence" value="ECO:0007669"/>
    <property type="project" value="TreeGrafter"/>
</dbReference>
<dbReference type="OrthoDB" id="9795964at2"/>
<dbReference type="Pfam" id="PF03968">
    <property type="entry name" value="LptD_N"/>
    <property type="match status" value="1"/>
</dbReference>
<evidence type="ECO:0000259" key="5">
    <source>
        <dbReference type="Pfam" id="PF03968"/>
    </source>
</evidence>
<evidence type="ECO:0000256" key="3">
    <source>
        <dbReference type="ARBA" id="ARBA00022764"/>
    </source>
</evidence>
<comment type="caution">
    <text evidence="6">The sequence shown here is derived from an EMBL/GenBank/DDBJ whole genome shotgun (WGS) entry which is preliminary data.</text>
</comment>
<feature type="domain" description="Organic solvent tolerance-like N-terminal" evidence="5">
    <location>
        <begin position="53"/>
        <end position="165"/>
    </location>
</feature>
<dbReference type="InterPro" id="IPR052037">
    <property type="entry name" value="LPS_export_LptA"/>
</dbReference>
<name>A0A4Z0W266_9GAMM</name>
<dbReference type="Proteomes" id="UP000297475">
    <property type="component" value="Unassembled WGS sequence"/>
</dbReference>
<dbReference type="PANTHER" id="PTHR36504">
    <property type="entry name" value="LIPOPOLYSACCHARIDE EXPORT SYSTEM PROTEIN LPTA"/>
    <property type="match status" value="1"/>
</dbReference>
<dbReference type="GO" id="GO:0017089">
    <property type="term" value="F:glycolipid transfer activity"/>
    <property type="evidence" value="ECO:0007669"/>
    <property type="project" value="TreeGrafter"/>
</dbReference>
<dbReference type="AlphaFoldDB" id="A0A4Z0W266"/>
<dbReference type="NCBIfam" id="TIGR03002">
    <property type="entry name" value="outer_YhbN_LptA"/>
    <property type="match status" value="1"/>
</dbReference>
<gene>
    <name evidence="6" type="primary">lptA</name>
    <name evidence="6" type="ORF">E4656_17645</name>
</gene>
<evidence type="ECO:0000313" key="7">
    <source>
        <dbReference type="Proteomes" id="UP000297475"/>
    </source>
</evidence>
<keyword evidence="7" id="KW-1185">Reference proteome</keyword>
<evidence type="ECO:0000256" key="2">
    <source>
        <dbReference type="ARBA" id="ARBA00022729"/>
    </source>
</evidence>
<keyword evidence="3" id="KW-0574">Periplasm</keyword>
<dbReference type="GO" id="GO:0009279">
    <property type="term" value="C:cell outer membrane"/>
    <property type="evidence" value="ECO:0007669"/>
    <property type="project" value="TreeGrafter"/>
</dbReference>
<feature type="compositionally biased region" description="Acidic residues" evidence="4">
    <location>
        <begin position="189"/>
        <end position="199"/>
    </location>
</feature>
<dbReference type="Gene3D" id="2.60.450.10">
    <property type="entry name" value="Lipopolysaccharide (LPS) transport protein A like domain"/>
    <property type="match status" value="1"/>
</dbReference>
<keyword evidence="1" id="KW-0813">Transport</keyword>
<keyword evidence="2" id="KW-0732">Signal</keyword>
<protein>
    <submittedName>
        <fullName evidence="6">Lipopolysaccharide transport periplasmic protein LptA</fullName>
    </submittedName>
</protein>
<dbReference type="PANTHER" id="PTHR36504:SF1">
    <property type="entry name" value="LIPOPOLYSACCHARIDE EXPORT SYSTEM PROTEIN LPTA"/>
    <property type="match status" value="1"/>
</dbReference>